<dbReference type="Proteomes" id="UP001222027">
    <property type="component" value="Unassembled WGS sequence"/>
</dbReference>
<dbReference type="AlphaFoldDB" id="A0AAV8QD46"/>
<gene>
    <name evidence="1" type="ORF">OPV22_019839</name>
</gene>
<dbReference type="EMBL" id="JAQQAF010000006">
    <property type="protein sequence ID" value="KAJ8476112.1"/>
    <property type="molecule type" value="Genomic_DNA"/>
</dbReference>
<comment type="caution">
    <text evidence="1">The sequence shown here is derived from an EMBL/GenBank/DDBJ whole genome shotgun (WGS) entry which is preliminary data.</text>
</comment>
<protein>
    <submittedName>
        <fullName evidence="1">Uncharacterized protein</fullName>
    </submittedName>
</protein>
<sequence>MLFLFVRVERRPPTSLAAPLPPSVPSIFSLEPPSSIRMVDIRERLGGTILLYLNFNLPLQLMHAIVLQCEVTLTQPTNERAEGSINNNALK</sequence>
<evidence type="ECO:0000313" key="2">
    <source>
        <dbReference type="Proteomes" id="UP001222027"/>
    </source>
</evidence>
<keyword evidence="2" id="KW-1185">Reference proteome</keyword>
<proteinExistence type="predicted"/>
<organism evidence="1 2">
    <name type="scientific">Ensete ventricosum</name>
    <name type="common">Abyssinian banana</name>
    <name type="synonym">Musa ensete</name>
    <dbReference type="NCBI Taxonomy" id="4639"/>
    <lineage>
        <taxon>Eukaryota</taxon>
        <taxon>Viridiplantae</taxon>
        <taxon>Streptophyta</taxon>
        <taxon>Embryophyta</taxon>
        <taxon>Tracheophyta</taxon>
        <taxon>Spermatophyta</taxon>
        <taxon>Magnoliopsida</taxon>
        <taxon>Liliopsida</taxon>
        <taxon>Zingiberales</taxon>
        <taxon>Musaceae</taxon>
        <taxon>Ensete</taxon>
    </lineage>
</organism>
<evidence type="ECO:0000313" key="1">
    <source>
        <dbReference type="EMBL" id="KAJ8476112.1"/>
    </source>
</evidence>
<reference evidence="1 2" key="1">
    <citation type="submission" date="2022-12" db="EMBL/GenBank/DDBJ databases">
        <title>Chromosome-scale assembly of the Ensete ventricosum genome.</title>
        <authorList>
            <person name="Dussert Y."/>
            <person name="Stocks J."/>
            <person name="Wendawek A."/>
            <person name="Woldeyes F."/>
            <person name="Nichols R.A."/>
            <person name="Borrell J.S."/>
        </authorList>
    </citation>
    <scope>NUCLEOTIDE SEQUENCE [LARGE SCALE GENOMIC DNA]</scope>
    <source>
        <strain evidence="2">cv. Maze</strain>
        <tissue evidence="1">Seeds</tissue>
    </source>
</reference>
<name>A0AAV8QD46_ENSVE</name>
<accession>A0AAV8QD46</accession>